<keyword evidence="5 9" id="KW-0479">Metal-binding</keyword>
<comment type="pathway">
    <text evidence="9">Protein modification; protein lipoylation via endogenous pathway; protein N(6)-(lipoyl)lysine from octanoyl-[acyl-carrier-protein]: step 2/2.</text>
</comment>
<evidence type="ECO:0000256" key="10">
    <source>
        <dbReference type="SAM" id="MobiDB-lite"/>
    </source>
</evidence>
<feature type="binding site" evidence="9">
    <location>
        <position position="153"/>
    </location>
    <ligand>
        <name>[4Fe-4S] cluster</name>
        <dbReference type="ChEBI" id="CHEBI:49883"/>
        <label>2</label>
        <note>4Fe-4S-S-AdoMet</note>
    </ligand>
</feature>
<evidence type="ECO:0000256" key="5">
    <source>
        <dbReference type="ARBA" id="ARBA00022723"/>
    </source>
</evidence>
<dbReference type="NCBIfam" id="TIGR00510">
    <property type="entry name" value="lipA"/>
    <property type="match status" value="1"/>
</dbReference>
<evidence type="ECO:0000256" key="9">
    <source>
        <dbReference type="HAMAP-Rule" id="MF_03123"/>
    </source>
</evidence>
<reference evidence="12" key="1">
    <citation type="submission" date="2022-02" db="EMBL/GenBank/DDBJ databases">
        <authorList>
            <person name="Giguere J D."/>
        </authorList>
    </citation>
    <scope>NUCLEOTIDE SEQUENCE</scope>
    <source>
        <strain evidence="12">CCAP 1055/1</strain>
    </source>
</reference>
<dbReference type="UniPathway" id="UPA00538">
    <property type="reaction ID" value="UER00593"/>
</dbReference>
<dbReference type="PANTHER" id="PTHR10949:SF0">
    <property type="entry name" value="LIPOYL SYNTHASE, MITOCHONDRIAL"/>
    <property type="match status" value="1"/>
</dbReference>
<dbReference type="Gene3D" id="3.20.20.70">
    <property type="entry name" value="Aldolase class I"/>
    <property type="match status" value="1"/>
</dbReference>
<dbReference type="NCBIfam" id="NF004019">
    <property type="entry name" value="PRK05481.1"/>
    <property type="match status" value="1"/>
</dbReference>
<dbReference type="InterPro" id="IPR031691">
    <property type="entry name" value="LIAS_N"/>
</dbReference>
<evidence type="ECO:0000256" key="6">
    <source>
        <dbReference type="ARBA" id="ARBA00023004"/>
    </source>
</evidence>
<feature type="domain" description="Radical SAM core" evidence="11">
    <location>
        <begin position="134"/>
        <end position="366"/>
    </location>
</feature>
<feature type="binding site" evidence="9">
    <location>
        <position position="123"/>
    </location>
    <ligand>
        <name>[4Fe-4S] cluster</name>
        <dbReference type="ChEBI" id="CHEBI:49883"/>
        <label>1</label>
    </ligand>
</feature>
<feature type="binding site" evidence="9">
    <location>
        <position position="129"/>
    </location>
    <ligand>
        <name>[4Fe-4S] cluster</name>
        <dbReference type="ChEBI" id="CHEBI:49883"/>
        <label>1</label>
    </ligand>
</feature>
<dbReference type="Pfam" id="PF16881">
    <property type="entry name" value="LIAS_N"/>
    <property type="match status" value="1"/>
</dbReference>
<dbReference type="EMBL" id="OU594943">
    <property type="protein sequence ID" value="CAG9285426.1"/>
    <property type="molecule type" value="Genomic_DNA"/>
</dbReference>
<feature type="binding site" evidence="9">
    <location>
        <position position="377"/>
    </location>
    <ligand>
        <name>[4Fe-4S] cluster</name>
        <dbReference type="ChEBI" id="CHEBI:49883"/>
        <label>1</label>
    </ligand>
</feature>
<evidence type="ECO:0000256" key="1">
    <source>
        <dbReference type="ARBA" id="ARBA00004173"/>
    </source>
</evidence>
<name>A0A8J9TPN4_PHATR</name>
<proteinExistence type="inferred from homology"/>
<organism evidence="12">
    <name type="scientific">Phaeodactylum tricornutum</name>
    <name type="common">Diatom</name>
    <dbReference type="NCBI Taxonomy" id="2850"/>
    <lineage>
        <taxon>Eukaryota</taxon>
        <taxon>Sar</taxon>
        <taxon>Stramenopiles</taxon>
        <taxon>Ochrophyta</taxon>
        <taxon>Bacillariophyta</taxon>
        <taxon>Bacillariophyceae</taxon>
        <taxon>Bacillariophycidae</taxon>
        <taxon>Naviculales</taxon>
        <taxon>Phaeodactylaceae</taxon>
        <taxon>Phaeodactylum</taxon>
    </lineage>
</organism>
<protein>
    <recommendedName>
        <fullName evidence="9">Lipoyl synthase, mitochondrial</fullName>
        <ecNumber evidence="9">2.8.1.8</ecNumber>
    </recommendedName>
    <alternativeName>
        <fullName evidence="9">Lipoate synthase</fullName>
        <shortName evidence="9">LS</shortName>
        <shortName evidence="9">Lip-syn</shortName>
    </alternativeName>
    <alternativeName>
        <fullName evidence="9">Lipoic acid synthase</fullName>
    </alternativeName>
</protein>
<dbReference type="GO" id="GO:0005739">
    <property type="term" value="C:mitochondrion"/>
    <property type="evidence" value="ECO:0007669"/>
    <property type="project" value="UniProtKB-SubCell"/>
</dbReference>
<keyword evidence="7 9" id="KW-0411">Iron-sulfur</keyword>
<feature type="compositionally biased region" description="Polar residues" evidence="10">
    <location>
        <begin position="53"/>
        <end position="71"/>
    </location>
</feature>
<keyword evidence="2 9" id="KW-0004">4Fe-4S</keyword>
<dbReference type="SFLD" id="SFLDS00029">
    <property type="entry name" value="Radical_SAM"/>
    <property type="match status" value="1"/>
</dbReference>
<evidence type="ECO:0000256" key="3">
    <source>
        <dbReference type="ARBA" id="ARBA00022679"/>
    </source>
</evidence>
<keyword evidence="9" id="KW-0496">Mitochondrion</keyword>
<comment type="subcellular location">
    <subcellularLocation>
        <location evidence="1 9">Mitochondrion</location>
    </subcellularLocation>
</comment>
<evidence type="ECO:0000256" key="8">
    <source>
        <dbReference type="ARBA" id="ARBA00047326"/>
    </source>
</evidence>
<dbReference type="AlphaFoldDB" id="A0A8J9TPN4"/>
<comment type="catalytic activity">
    <reaction evidence="8 9">
        <text>[[Fe-S] cluster scaffold protein carrying a second [4Fe-4S](2+) cluster] + N(6)-octanoyl-L-lysyl-[protein] + 2 oxidized [2Fe-2S]-[ferredoxin] + 2 S-adenosyl-L-methionine + 4 H(+) = [[Fe-S] cluster scaffold protein] + N(6)-[(R)-dihydrolipoyl]-L-lysyl-[protein] + 4 Fe(3+) + 2 hydrogen sulfide + 2 5'-deoxyadenosine + 2 L-methionine + 2 reduced [2Fe-2S]-[ferredoxin]</text>
        <dbReference type="Rhea" id="RHEA:16585"/>
        <dbReference type="Rhea" id="RHEA-COMP:9928"/>
        <dbReference type="Rhea" id="RHEA-COMP:10000"/>
        <dbReference type="Rhea" id="RHEA-COMP:10001"/>
        <dbReference type="Rhea" id="RHEA-COMP:10475"/>
        <dbReference type="Rhea" id="RHEA-COMP:14568"/>
        <dbReference type="Rhea" id="RHEA-COMP:14569"/>
        <dbReference type="ChEBI" id="CHEBI:15378"/>
        <dbReference type="ChEBI" id="CHEBI:17319"/>
        <dbReference type="ChEBI" id="CHEBI:29034"/>
        <dbReference type="ChEBI" id="CHEBI:29919"/>
        <dbReference type="ChEBI" id="CHEBI:33722"/>
        <dbReference type="ChEBI" id="CHEBI:33737"/>
        <dbReference type="ChEBI" id="CHEBI:33738"/>
        <dbReference type="ChEBI" id="CHEBI:57844"/>
        <dbReference type="ChEBI" id="CHEBI:59789"/>
        <dbReference type="ChEBI" id="CHEBI:78809"/>
        <dbReference type="ChEBI" id="CHEBI:83100"/>
        <dbReference type="EC" id="2.8.1.8"/>
    </reaction>
</comment>
<dbReference type="NCBIfam" id="NF009544">
    <property type="entry name" value="PRK12928.1"/>
    <property type="match status" value="1"/>
</dbReference>
<comment type="function">
    <text evidence="9">Catalyzes the radical-mediated insertion of two sulfur atoms into the C-6 and C-8 positions of the octanoyl moiety bound to the lipoyl domains of lipoate-dependent enzymes, thereby converting the octanoylated domains into lipoylated derivatives.</text>
</comment>
<keyword evidence="6 9" id="KW-0408">Iron</keyword>
<dbReference type="HAMAP" id="MF_00206">
    <property type="entry name" value="Lipoyl_synth"/>
    <property type="match status" value="1"/>
</dbReference>
<gene>
    <name evidence="12" type="ORF">PTTT1_LOCUS29036</name>
</gene>
<dbReference type="EC" id="2.8.1.8" evidence="9"/>
<keyword evidence="4 9" id="KW-0949">S-adenosyl-L-methionine</keyword>
<dbReference type="InterPro" id="IPR003698">
    <property type="entry name" value="Lipoyl_synth"/>
</dbReference>
<dbReference type="GO" id="GO:0009249">
    <property type="term" value="P:protein lipoylation"/>
    <property type="evidence" value="ECO:0007669"/>
    <property type="project" value="UniProtKB-UniRule"/>
</dbReference>
<evidence type="ECO:0000256" key="2">
    <source>
        <dbReference type="ARBA" id="ARBA00022485"/>
    </source>
</evidence>
<evidence type="ECO:0000256" key="7">
    <source>
        <dbReference type="ARBA" id="ARBA00023014"/>
    </source>
</evidence>
<sequence>MWSSSSSLCRSPSFRRAWLSTVTVTQTAAPTSSRLAALRTQLATEEASIDDFASTNAPPTPTTHYTSSNGSPIVRQKAAPRSAKILPKPRWLKAAPATSDNYRKLRDTVRELGLATVCEEARCPNIGECWGGGEDQTATATIMIMGDTCTRGCRFCSVKTSRAPPPLDPHEPEKVATAIAQWGLDYVVLTSVDRDDLPDQGADHFRQVVTQLKLKKPSLLVEALTPDFQGNMDLVHAVATSGLDVYAHNMETVEALTPKVRDRRATYRQSLEVLRYVKTIQSDPIGTTNNHNNNNGCLTKTSLMLGLGETDDQVLTTLRDLRDADVDVVTFGQYLQPTKKHLPVQEYVTPEKFDFWQETAMGMGFAYVASGPLVRSSYKAGELFLQKYIAQKKQRNAEVAAA</sequence>
<dbReference type="SFLD" id="SFLDG01058">
    <property type="entry name" value="lipoyl_synthase_like"/>
    <property type="match status" value="1"/>
</dbReference>
<feature type="binding site" evidence="9">
    <location>
        <position position="149"/>
    </location>
    <ligand>
        <name>[4Fe-4S] cluster</name>
        <dbReference type="ChEBI" id="CHEBI:49883"/>
        <label>2</label>
        <note>4Fe-4S-S-AdoMet</note>
    </ligand>
</feature>
<keyword evidence="3 9" id="KW-0808">Transferase</keyword>
<dbReference type="PANTHER" id="PTHR10949">
    <property type="entry name" value="LIPOYL SYNTHASE"/>
    <property type="match status" value="1"/>
</dbReference>
<dbReference type="SFLD" id="SFLDF00271">
    <property type="entry name" value="lipoyl_synthase"/>
    <property type="match status" value="1"/>
</dbReference>
<dbReference type="GO" id="GO:0046872">
    <property type="term" value="F:metal ion binding"/>
    <property type="evidence" value="ECO:0007669"/>
    <property type="project" value="UniProtKB-KW"/>
</dbReference>
<dbReference type="InterPro" id="IPR013785">
    <property type="entry name" value="Aldolase_TIM"/>
</dbReference>
<dbReference type="SUPFAM" id="SSF102114">
    <property type="entry name" value="Radical SAM enzymes"/>
    <property type="match status" value="1"/>
</dbReference>
<feature type="binding site" evidence="9">
    <location>
        <position position="118"/>
    </location>
    <ligand>
        <name>[4Fe-4S] cluster</name>
        <dbReference type="ChEBI" id="CHEBI:49883"/>
        <label>1</label>
    </ligand>
</feature>
<dbReference type="Pfam" id="PF04055">
    <property type="entry name" value="Radical_SAM"/>
    <property type="match status" value="1"/>
</dbReference>
<dbReference type="PIRSF" id="PIRSF005963">
    <property type="entry name" value="Lipoyl_synth"/>
    <property type="match status" value="1"/>
</dbReference>
<evidence type="ECO:0000313" key="12">
    <source>
        <dbReference type="EMBL" id="CAG9285426.1"/>
    </source>
</evidence>
<dbReference type="SMART" id="SM00729">
    <property type="entry name" value="Elp3"/>
    <property type="match status" value="1"/>
</dbReference>
<dbReference type="CDD" id="cd01335">
    <property type="entry name" value="Radical_SAM"/>
    <property type="match status" value="1"/>
</dbReference>
<evidence type="ECO:0000256" key="4">
    <source>
        <dbReference type="ARBA" id="ARBA00022691"/>
    </source>
</evidence>
<dbReference type="PROSITE" id="PS51918">
    <property type="entry name" value="RADICAL_SAM"/>
    <property type="match status" value="1"/>
</dbReference>
<dbReference type="Proteomes" id="UP000836788">
    <property type="component" value="Chromosome 2"/>
</dbReference>
<dbReference type="InterPro" id="IPR007197">
    <property type="entry name" value="rSAM"/>
</dbReference>
<dbReference type="GO" id="GO:0016992">
    <property type="term" value="F:lipoate synthase activity"/>
    <property type="evidence" value="ECO:0007669"/>
    <property type="project" value="UniProtKB-UniRule"/>
</dbReference>
<comment type="cofactor">
    <cofactor evidence="9">
        <name>[4Fe-4S] cluster</name>
        <dbReference type="ChEBI" id="CHEBI:49883"/>
    </cofactor>
    <text evidence="9">Binds 2 [4Fe-4S] clusters per subunit. One cluster is coordinated with 3 cysteines and an exchangeable S-adenosyl-L-methionine.</text>
</comment>
<feature type="region of interest" description="Disordered" evidence="10">
    <location>
        <begin position="47"/>
        <end position="80"/>
    </location>
</feature>
<comment type="similarity">
    <text evidence="9">Belongs to the radical SAM superfamily. Lipoyl synthase family.</text>
</comment>
<accession>A0A8J9TPN4</accession>
<dbReference type="InterPro" id="IPR006638">
    <property type="entry name" value="Elp3/MiaA/NifB-like_rSAM"/>
</dbReference>
<feature type="binding site" evidence="9">
    <location>
        <position position="156"/>
    </location>
    <ligand>
        <name>[4Fe-4S] cluster</name>
        <dbReference type="ChEBI" id="CHEBI:49883"/>
        <label>2</label>
        <note>4Fe-4S-S-AdoMet</note>
    </ligand>
</feature>
<dbReference type="GO" id="GO:0051539">
    <property type="term" value="F:4 iron, 4 sulfur cluster binding"/>
    <property type="evidence" value="ECO:0007669"/>
    <property type="project" value="UniProtKB-UniRule"/>
</dbReference>
<evidence type="ECO:0000259" key="11">
    <source>
        <dbReference type="PROSITE" id="PS51918"/>
    </source>
</evidence>
<dbReference type="InterPro" id="IPR058240">
    <property type="entry name" value="rSAM_sf"/>
</dbReference>